<keyword evidence="1" id="KW-1133">Transmembrane helix</keyword>
<feature type="transmembrane region" description="Helical" evidence="1">
    <location>
        <begin position="68"/>
        <end position="90"/>
    </location>
</feature>
<dbReference type="AlphaFoldDB" id="A0A366SBR0"/>
<dbReference type="RefSeq" id="XP_031020687.1">
    <property type="nucleotide sequence ID" value="XM_031155275.1"/>
</dbReference>
<reference evidence="2 3" key="1">
    <citation type="submission" date="2018-06" db="EMBL/GenBank/DDBJ databases">
        <title>Fusarium incarnatum-equiseti species complex species 28.</title>
        <authorList>
            <person name="Gardiner D.M."/>
        </authorList>
    </citation>
    <scope>NUCLEOTIDE SEQUENCE [LARGE SCALE GENOMIC DNA]</scope>
    <source>
        <strain evidence="2 3">FIESC_28</strain>
    </source>
</reference>
<dbReference type="OrthoDB" id="2624308at2759"/>
<proteinExistence type="predicted"/>
<keyword evidence="1" id="KW-0472">Membrane</keyword>
<name>A0A366SBR0_9HYPO</name>
<feature type="transmembrane region" description="Helical" evidence="1">
    <location>
        <begin position="559"/>
        <end position="583"/>
    </location>
</feature>
<organism evidence="2 3">
    <name type="scientific">Fusarium coffeatum</name>
    <dbReference type="NCBI Taxonomy" id="231269"/>
    <lineage>
        <taxon>Eukaryota</taxon>
        <taxon>Fungi</taxon>
        <taxon>Dikarya</taxon>
        <taxon>Ascomycota</taxon>
        <taxon>Pezizomycotina</taxon>
        <taxon>Sordariomycetes</taxon>
        <taxon>Hypocreomycetidae</taxon>
        <taxon>Hypocreales</taxon>
        <taxon>Nectriaceae</taxon>
        <taxon>Fusarium</taxon>
        <taxon>Fusarium incarnatum-equiseti species complex</taxon>
    </lineage>
</organism>
<keyword evidence="3" id="KW-1185">Reference proteome</keyword>
<dbReference type="EMBL" id="QKXC01000030">
    <property type="protein sequence ID" value="RBR26096.1"/>
    <property type="molecule type" value="Genomic_DNA"/>
</dbReference>
<sequence>MTPQRPGLNSVPWAVQTLEDPHLLPKTPRWVRMGSLVSRVSSVQLVSYWIYSPVLVPGTEERCYNRKTIALASLRFIIAWPLLCILMAGFQSLAVDEGYSPITSELRGHGLESPRGAVATQPQQRYADDVQLDSVPSSPVAAQTETAINLTTVQQSERGDSVPPLIRPTYLCLVNDFEKRTFETVKVSEYLKDHGDNVDIEFVFVSYTRVQFRVATDDEITNYTYSSEKEREANRILARNDRRQLINWGIDAARRAGKRAFWLDFECIRNQDGLAQSTSNSDEVYQICDIIRVAHSMIIAIGPPTEDKISQGTALASFDPANVTPWLRQWGSRLWTLPELLLCPIEHRIQLYITGDTGEPRSMAKRNFAERAWNDAGAVQELVNHFEGTATLTKVQLIEAAFKCFSRRKTDQFSQGDIAYAIMGLFPLRQRPAVNAEDSGFQAFARLALENECGAFLNRLICINTPAGAPWHDTTDSLGADFRDIHATSTVTNILGTDTVLLDDVAGAIIEWDNLNPSSTPGSFNPLNFFSAAYLRSVVFVSLIGYGVRLLAGRDLNDFPSTICLALALLFIVIGATLAPTILTSCSRSKAEELLGSRLIGIEGHPSAAAIEKHICGFNHGRFKATNLEPYSDMLEHQQSTQSPAGKYAFTLVETRMMTVTHFYSAEPPAAVLILGEVNGAYREILCSYDTQQHVFRRQSVLRTSRRGIGHYSRASNVLFSLGLVSQSLNHAPVNNHSGESHQADGRVNDASEAVIDQEALKEKDWPGCRRVELLFIYLFMVTLLSDSNWWYGPSQPGFQFGAIFYAASFTLAQPASYFLLSRVSILRCWSSIALLKGLHFIPLIRTIYIQFNAVLLLYAVQGLIRGLELSCMVAIVWSCWKQVTHTSLFLVHTYAFPVFNVRHWSHIMLPADNYCIISHWATNRGNLAILQSEDVLQSKVGHQQARMYSSVDVTTAHKTPNRSTSTDLRHFYDHNL</sequence>
<evidence type="ECO:0008006" key="4">
    <source>
        <dbReference type="Google" id="ProtNLM"/>
    </source>
</evidence>
<comment type="caution">
    <text evidence="2">The sequence shown here is derived from an EMBL/GenBank/DDBJ whole genome shotgun (WGS) entry which is preliminary data.</text>
</comment>
<gene>
    <name evidence="2" type="ORF">FIESC28_01124</name>
</gene>
<accession>A0A366SBR0</accession>
<dbReference type="GeneID" id="41990571"/>
<evidence type="ECO:0000256" key="1">
    <source>
        <dbReference type="SAM" id="Phobius"/>
    </source>
</evidence>
<evidence type="ECO:0000313" key="2">
    <source>
        <dbReference type="EMBL" id="RBR26096.1"/>
    </source>
</evidence>
<feature type="transmembrane region" description="Helical" evidence="1">
    <location>
        <begin position="533"/>
        <end position="553"/>
    </location>
</feature>
<evidence type="ECO:0000313" key="3">
    <source>
        <dbReference type="Proteomes" id="UP000253153"/>
    </source>
</evidence>
<protein>
    <recommendedName>
        <fullName evidence="4">Heterokaryon incompatibility domain-containing protein</fullName>
    </recommendedName>
</protein>
<dbReference type="Proteomes" id="UP000253153">
    <property type="component" value="Unassembled WGS sequence"/>
</dbReference>
<keyword evidence="1" id="KW-0812">Transmembrane</keyword>